<dbReference type="NCBIfam" id="NF045650">
    <property type="entry name" value="CD1247_Nterm"/>
    <property type="match status" value="1"/>
</dbReference>
<evidence type="ECO:0000313" key="1">
    <source>
        <dbReference type="EMBL" id="NBG88787.1"/>
    </source>
</evidence>
<keyword evidence="2" id="KW-1185">Reference proteome</keyword>
<dbReference type="AlphaFoldDB" id="A0AA43XLA3"/>
<dbReference type="EMBL" id="SUMG01000011">
    <property type="protein sequence ID" value="NBG88787.1"/>
    <property type="molecule type" value="Genomic_DNA"/>
</dbReference>
<dbReference type="InterPro" id="IPR054688">
    <property type="entry name" value="CD1247_N"/>
</dbReference>
<evidence type="ECO:0000313" key="2">
    <source>
        <dbReference type="Proteomes" id="UP000449710"/>
    </source>
</evidence>
<dbReference type="RefSeq" id="WP_160721754.1">
    <property type="nucleotide sequence ID" value="NZ_SUMG01000011.1"/>
</dbReference>
<dbReference type="Proteomes" id="UP000449710">
    <property type="component" value="Unassembled WGS sequence"/>
</dbReference>
<sequence>MEHLYEKVAYLRGLAEGMELKESSKEGKVLLQIIETLEEFTDAIVELDENQLELTDYVETLDEDLEDVEDELYEEELDSLEIQCPECKEVLFIDDEDLLDDENIQCPECNEEVEIEESKEN</sequence>
<protein>
    <submittedName>
        <fullName evidence="1">Uncharacterized protein</fullName>
    </submittedName>
</protein>
<accession>A0AA43XLA3</accession>
<reference evidence="1 2" key="1">
    <citation type="submission" date="2019-04" db="EMBL/GenBank/DDBJ databases">
        <title>Isachenkonia alkalipeptolytica gen. nov. sp. nov. a new anaerobic, alkiliphilic organothrophic bacterium capable to reduce synthesized ferrihydrite isolated from a soda lake.</title>
        <authorList>
            <person name="Toshchakov S.V."/>
            <person name="Zavarzina D.G."/>
            <person name="Zhilina T.N."/>
            <person name="Kostrikina N.A."/>
            <person name="Kublanov I.V."/>
        </authorList>
    </citation>
    <scope>NUCLEOTIDE SEQUENCE [LARGE SCALE GENOMIC DNA]</scope>
    <source>
        <strain evidence="1 2">Z-1701</strain>
    </source>
</reference>
<proteinExistence type="predicted"/>
<organism evidence="1 2">
    <name type="scientific">Isachenkonia alkalipeptolytica</name>
    <dbReference type="NCBI Taxonomy" id="2565777"/>
    <lineage>
        <taxon>Bacteria</taxon>
        <taxon>Bacillati</taxon>
        <taxon>Bacillota</taxon>
        <taxon>Clostridia</taxon>
        <taxon>Eubacteriales</taxon>
        <taxon>Clostridiaceae</taxon>
        <taxon>Isachenkonia</taxon>
    </lineage>
</organism>
<gene>
    <name evidence="1" type="ORF">ISALK_09760</name>
</gene>
<comment type="caution">
    <text evidence="1">The sequence shown here is derived from an EMBL/GenBank/DDBJ whole genome shotgun (WGS) entry which is preliminary data.</text>
</comment>
<name>A0AA43XLA3_9CLOT</name>